<dbReference type="STRING" id="70448.Q018W6"/>
<evidence type="ECO:0000313" key="2">
    <source>
        <dbReference type="EMBL" id="CAL54059.1"/>
    </source>
</evidence>
<comment type="caution">
    <text evidence="2">The sequence shown here is derived from an EMBL/GenBank/DDBJ whole genome shotgun (WGS) entry which is preliminary data.</text>
</comment>
<gene>
    <name evidence="2" type="ORF">OT_ostta05g02910</name>
</gene>
<dbReference type="RefSeq" id="XP_003079401.1">
    <property type="nucleotide sequence ID" value="XM_003079353.1"/>
</dbReference>
<feature type="compositionally biased region" description="Basic and acidic residues" evidence="1">
    <location>
        <begin position="123"/>
        <end position="136"/>
    </location>
</feature>
<dbReference type="KEGG" id="ota:OT_ostta05g02910"/>
<dbReference type="InParanoid" id="Q018W6"/>
<feature type="compositionally biased region" description="Polar residues" evidence="1">
    <location>
        <begin position="139"/>
        <end position="148"/>
    </location>
</feature>
<feature type="compositionally biased region" description="Basic and acidic residues" evidence="1">
    <location>
        <begin position="152"/>
        <end position="164"/>
    </location>
</feature>
<reference evidence="2 3" key="2">
    <citation type="journal article" date="2014" name="BMC Genomics">
        <title>An improved genome of the model marine alga Ostreococcus tauri unfolds by assessing Illumina de novo assemblies.</title>
        <authorList>
            <person name="Blanc-Mathieu R."/>
            <person name="Verhelst B."/>
            <person name="Derelle E."/>
            <person name="Rombauts S."/>
            <person name="Bouget F.Y."/>
            <person name="Carre I."/>
            <person name="Chateau A."/>
            <person name="Eyre-Walker A."/>
            <person name="Grimsley N."/>
            <person name="Moreau H."/>
            <person name="Piegu B."/>
            <person name="Rivals E."/>
            <person name="Schackwitz W."/>
            <person name="Van de Peer Y."/>
            <person name="Piganeau G."/>
        </authorList>
    </citation>
    <scope>NUCLEOTIDE SEQUENCE [LARGE SCALE GENOMIC DNA]</scope>
    <source>
        <strain evidence="3">OTTH 0595 / CCAP 157/2 / RCC745</strain>
    </source>
</reference>
<organism evidence="2 3">
    <name type="scientific">Ostreococcus tauri</name>
    <name type="common">Marine green alga</name>
    <dbReference type="NCBI Taxonomy" id="70448"/>
    <lineage>
        <taxon>Eukaryota</taxon>
        <taxon>Viridiplantae</taxon>
        <taxon>Chlorophyta</taxon>
        <taxon>Mamiellophyceae</taxon>
        <taxon>Mamiellales</taxon>
        <taxon>Bathycoccaceae</taxon>
        <taxon>Ostreococcus</taxon>
    </lineage>
</organism>
<accession>Q018W6</accession>
<dbReference type="EMBL" id="CAID01000005">
    <property type="protein sequence ID" value="CAL54059.1"/>
    <property type="molecule type" value="Genomic_DNA"/>
</dbReference>
<reference evidence="3" key="1">
    <citation type="journal article" date="2006" name="Proc. Natl. Acad. Sci. U.S.A.">
        <title>Genome analysis of the smallest free-living eukaryote Ostreococcus tauri unveils many unique features.</title>
        <authorList>
            <person name="Derelle E."/>
            <person name="Ferraz C."/>
            <person name="Rombauts S."/>
            <person name="Rouze P."/>
            <person name="Worden A.Z."/>
            <person name="Robbens S."/>
            <person name="Partensky F."/>
            <person name="Degroeve S."/>
            <person name="Echeynie S."/>
            <person name="Cooke R."/>
            <person name="Saeys Y."/>
            <person name="Wuyts J."/>
            <person name="Jabbari K."/>
            <person name="Bowler C."/>
            <person name="Panaud O."/>
            <person name="Piegu B."/>
            <person name="Ball S.G."/>
            <person name="Ral J.-P."/>
            <person name="Bouget F.-Y."/>
            <person name="Piganeau G."/>
            <person name="De Baets B."/>
            <person name="Picard A."/>
            <person name="Delseny M."/>
            <person name="Demaille J."/>
            <person name="Van de Peer Y."/>
            <person name="Moreau H."/>
        </authorList>
    </citation>
    <scope>NUCLEOTIDE SEQUENCE [LARGE SCALE GENOMIC DNA]</scope>
    <source>
        <strain evidence="3">OTTH 0595 / CCAP 157/2 / RCC745</strain>
    </source>
</reference>
<name>Q018W6_OSTTA</name>
<proteinExistence type="predicted"/>
<keyword evidence="3" id="KW-1185">Reference proteome</keyword>
<dbReference type="Proteomes" id="UP000009170">
    <property type="component" value="Unassembled WGS sequence"/>
</dbReference>
<feature type="compositionally biased region" description="Polar residues" evidence="1">
    <location>
        <begin position="190"/>
        <end position="205"/>
    </location>
</feature>
<sequence length="246" mass="25802">MSSADLRARSIDDDDEGADGNAFCAWRVLEAIDCSIAKADGTSEGTSRRTLKVRATTGTRDVAVVEGERWSSIATVDALIPGSEIAIRERSLGRASDRAVVVVGDGDVVALGGRVAEVAEASSRERRAREAARKAADGASTSEISTNAPKFVEFDPSKPVEVRSRLTTAGASVVARRLAETNLEAPTRPATMSTRPSITSRNANTHDGPPRAVASKSSTEDPPPPVRAKPKLPPGRRAHASNSAPP</sequence>
<evidence type="ECO:0000313" key="3">
    <source>
        <dbReference type="Proteomes" id="UP000009170"/>
    </source>
</evidence>
<protein>
    <submittedName>
        <fullName evidence="2">Unnamed product</fullName>
    </submittedName>
</protein>
<evidence type="ECO:0000256" key="1">
    <source>
        <dbReference type="SAM" id="MobiDB-lite"/>
    </source>
</evidence>
<feature type="compositionally biased region" description="Basic residues" evidence="1">
    <location>
        <begin position="228"/>
        <end position="239"/>
    </location>
</feature>
<feature type="region of interest" description="Disordered" evidence="1">
    <location>
        <begin position="123"/>
        <end position="246"/>
    </location>
</feature>
<dbReference type="AlphaFoldDB" id="Q018W6"/>
<dbReference type="GeneID" id="9835207"/>